<evidence type="ECO:0000313" key="2">
    <source>
        <dbReference type="EMBL" id="ETY74025.1"/>
    </source>
</evidence>
<dbReference type="PATRIC" id="fig|1400520.3.peg.1829"/>
<gene>
    <name evidence="2" type="ORF">LFAB_09380</name>
</gene>
<feature type="transmembrane region" description="Helical" evidence="1">
    <location>
        <begin position="59"/>
        <end position="80"/>
    </location>
</feature>
<evidence type="ECO:0000256" key="1">
    <source>
        <dbReference type="SAM" id="Phobius"/>
    </source>
</evidence>
<dbReference type="Proteomes" id="UP000019247">
    <property type="component" value="Unassembled WGS sequence"/>
</dbReference>
<feature type="transmembrane region" description="Helical" evidence="1">
    <location>
        <begin position="138"/>
        <end position="157"/>
    </location>
</feature>
<proteinExistence type="predicted"/>
<sequence>MSIALINLWARCQYGVPLTFSTNQIIEIKRHARLYWRWLDTYLVLSLIVAAATSKWFQAGLWPILALDLVVILASIMQTYRTQLKPLFASMGLRLAFRRVWINWLCLALASAIFLELFSLFINVGWQNQPVHAVFQPFSWWQTAGYFIATLIFYIGYDCYHHFHQPSH</sequence>
<dbReference type="STRING" id="1400520.LFAB_09380"/>
<accession>W6TCA0</accession>
<dbReference type="HOGENOM" id="CLU_1584384_0_0_9"/>
<reference evidence="2 3" key="1">
    <citation type="journal article" date="2014" name="Genome Announc.">
        <title>Genome Sequence of Lactobacillus fabifermentans Strain T30PCM01, Isolated from Fermenting Grape Marc.</title>
        <authorList>
            <person name="Treu L."/>
            <person name="Vendramin V."/>
            <person name="Bovo B."/>
            <person name="Giacomini A."/>
            <person name="Corich V."/>
            <person name="Campanaro S."/>
        </authorList>
    </citation>
    <scope>NUCLEOTIDE SEQUENCE [LARGE SCALE GENOMIC DNA]</scope>
    <source>
        <strain evidence="2 3">T30PCM01</strain>
    </source>
</reference>
<feature type="transmembrane region" description="Helical" evidence="1">
    <location>
        <begin position="101"/>
        <end position="126"/>
    </location>
</feature>
<keyword evidence="1" id="KW-1133">Transmembrane helix</keyword>
<dbReference type="EMBL" id="AWWK01000040">
    <property type="protein sequence ID" value="ETY74025.1"/>
    <property type="molecule type" value="Genomic_DNA"/>
</dbReference>
<name>W6TCA0_9LACO</name>
<keyword evidence="1" id="KW-0472">Membrane</keyword>
<evidence type="ECO:0000313" key="3">
    <source>
        <dbReference type="Proteomes" id="UP000019247"/>
    </source>
</evidence>
<organism evidence="2 3">
    <name type="scientific">Lactiplantibacillus fabifermentans T30PCM01</name>
    <dbReference type="NCBI Taxonomy" id="1400520"/>
    <lineage>
        <taxon>Bacteria</taxon>
        <taxon>Bacillati</taxon>
        <taxon>Bacillota</taxon>
        <taxon>Bacilli</taxon>
        <taxon>Lactobacillales</taxon>
        <taxon>Lactobacillaceae</taxon>
        <taxon>Lactiplantibacillus</taxon>
    </lineage>
</organism>
<feature type="transmembrane region" description="Helical" evidence="1">
    <location>
        <begin position="34"/>
        <end position="53"/>
    </location>
</feature>
<comment type="caution">
    <text evidence="2">The sequence shown here is derived from an EMBL/GenBank/DDBJ whole genome shotgun (WGS) entry which is preliminary data.</text>
</comment>
<dbReference type="AlphaFoldDB" id="W6TCA0"/>
<protein>
    <submittedName>
        <fullName evidence="2">Uncharacterized protein</fullName>
    </submittedName>
</protein>
<dbReference type="RefSeq" id="WP_024624642.1">
    <property type="nucleotide sequence ID" value="NZ_KK036493.1"/>
</dbReference>
<keyword evidence="1" id="KW-0812">Transmembrane</keyword>